<dbReference type="AlphaFoldDB" id="A0A427B8K6"/>
<dbReference type="Proteomes" id="UP000287651">
    <property type="component" value="Unassembled WGS sequence"/>
</dbReference>
<reference evidence="1 2" key="1">
    <citation type="journal article" date="2014" name="Agronomy (Basel)">
        <title>A Draft Genome Sequence for Ensete ventricosum, the Drought-Tolerant Tree Against Hunger.</title>
        <authorList>
            <person name="Harrison J."/>
            <person name="Moore K.A."/>
            <person name="Paszkiewicz K."/>
            <person name="Jones T."/>
            <person name="Grant M."/>
            <person name="Ambacheew D."/>
            <person name="Muzemil S."/>
            <person name="Studholme D.J."/>
        </authorList>
    </citation>
    <scope>NUCLEOTIDE SEQUENCE [LARGE SCALE GENOMIC DNA]</scope>
</reference>
<comment type="caution">
    <text evidence="1">The sequence shown here is derived from an EMBL/GenBank/DDBJ whole genome shotgun (WGS) entry which is preliminary data.</text>
</comment>
<gene>
    <name evidence="1" type="ORF">B296_00003267</name>
</gene>
<evidence type="ECO:0000313" key="1">
    <source>
        <dbReference type="EMBL" id="RRT84797.1"/>
    </source>
</evidence>
<dbReference type="EMBL" id="AMZH03000231">
    <property type="protein sequence ID" value="RRT84797.1"/>
    <property type="molecule type" value="Genomic_DNA"/>
</dbReference>
<sequence>MSGCGRGLLTGGLLTNKHICLHDGGLGLAGGAYFDDRDKSMAKKAGGVGPTPRILISSLEVHPYKNKASD</sequence>
<proteinExistence type="predicted"/>
<organism evidence="1 2">
    <name type="scientific">Ensete ventricosum</name>
    <name type="common">Abyssinian banana</name>
    <name type="synonym">Musa ensete</name>
    <dbReference type="NCBI Taxonomy" id="4639"/>
    <lineage>
        <taxon>Eukaryota</taxon>
        <taxon>Viridiplantae</taxon>
        <taxon>Streptophyta</taxon>
        <taxon>Embryophyta</taxon>
        <taxon>Tracheophyta</taxon>
        <taxon>Spermatophyta</taxon>
        <taxon>Magnoliopsida</taxon>
        <taxon>Liliopsida</taxon>
        <taxon>Zingiberales</taxon>
        <taxon>Musaceae</taxon>
        <taxon>Ensete</taxon>
    </lineage>
</organism>
<name>A0A427B8K6_ENSVE</name>
<evidence type="ECO:0000313" key="2">
    <source>
        <dbReference type="Proteomes" id="UP000287651"/>
    </source>
</evidence>
<accession>A0A427B8K6</accession>
<protein>
    <submittedName>
        <fullName evidence="1">Uncharacterized protein</fullName>
    </submittedName>
</protein>